<protein>
    <submittedName>
        <fullName evidence="3">Uncharacterized protein</fullName>
    </submittedName>
</protein>
<comment type="cofactor">
    <cofactor evidence="1">
        <name>FAD</name>
        <dbReference type="ChEBI" id="CHEBI:57692"/>
    </cofactor>
</comment>
<organism evidence="3 4">
    <name type="scientific">Hibiscus sabdariffa</name>
    <name type="common">roselle</name>
    <dbReference type="NCBI Taxonomy" id="183260"/>
    <lineage>
        <taxon>Eukaryota</taxon>
        <taxon>Viridiplantae</taxon>
        <taxon>Streptophyta</taxon>
        <taxon>Embryophyta</taxon>
        <taxon>Tracheophyta</taxon>
        <taxon>Spermatophyta</taxon>
        <taxon>Magnoliopsida</taxon>
        <taxon>eudicotyledons</taxon>
        <taxon>Gunneridae</taxon>
        <taxon>Pentapetalae</taxon>
        <taxon>rosids</taxon>
        <taxon>malvids</taxon>
        <taxon>Malvales</taxon>
        <taxon>Malvaceae</taxon>
        <taxon>Malvoideae</taxon>
        <taxon>Hibiscus</taxon>
    </lineage>
</organism>
<keyword evidence="2" id="KW-0285">Flavoprotein</keyword>
<dbReference type="InterPro" id="IPR036188">
    <property type="entry name" value="FAD/NAD-bd_sf"/>
</dbReference>
<keyword evidence="2" id="KW-0274">FAD</keyword>
<reference evidence="3 4" key="1">
    <citation type="journal article" date="2024" name="G3 (Bethesda)">
        <title>Genome assembly of Hibiscus sabdariffa L. provides insights into metabolisms of medicinal natural products.</title>
        <authorList>
            <person name="Kim T."/>
        </authorList>
    </citation>
    <scope>NUCLEOTIDE SEQUENCE [LARGE SCALE GENOMIC DNA]</scope>
    <source>
        <strain evidence="3">TK-2024</strain>
        <tissue evidence="3">Old leaves</tissue>
    </source>
</reference>
<accession>A0ABR2F0T2</accession>
<dbReference type="PANTHER" id="PTHR42716:SF2">
    <property type="entry name" value="L-ASPARTATE OXIDASE, CHLOROPLASTIC"/>
    <property type="match status" value="1"/>
</dbReference>
<gene>
    <name evidence="3" type="ORF">V6N12_007101</name>
</gene>
<keyword evidence="4" id="KW-1185">Reference proteome</keyword>
<proteinExistence type="predicted"/>
<dbReference type="PANTHER" id="PTHR42716">
    <property type="entry name" value="L-ASPARTATE OXIDASE"/>
    <property type="match status" value="1"/>
</dbReference>
<evidence type="ECO:0000256" key="1">
    <source>
        <dbReference type="ARBA" id="ARBA00001974"/>
    </source>
</evidence>
<dbReference type="SUPFAM" id="SSF51905">
    <property type="entry name" value="FAD/NAD(P)-binding domain"/>
    <property type="match status" value="1"/>
</dbReference>
<evidence type="ECO:0000313" key="4">
    <source>
        <dbReference type="Proteomes" id="UP001472677"/>
    </source>
</evidence>
<dbReference type="EMBL" id="JBBPBM010000009">
    <property type="protein sequence ID" value="KAK8568553.1"/>
    <property type="molecule type" value="Genomic_DNA"/>
</dbReference>
<name>A0ABR2F0T2_9ROSI</name>
<evidence type="ECO:0000313" key="3">
    <source>
        <dbReference type="EMBL" id="KAK8568553.1"/>
    </source>
</evidence>
<dbReference type="Gene3D" id="3.50.50.60">
    <property type="entry name" value="FAD/NAD(P)-binding domain"/>
    <property type="match status" value="1"/>
</dbReference>
<dbReference type="Proteomes" id="UP001472677">
    <property type="component" value="Unassembled WGS sequence"/>
</dbReference>
<sequence>MRRDSKEIFERQLFAIWAESKLSGFLVSHSSMDAYKESFHGHGVSKFLHLRMCDLFWPPTNGNLKSFRTFTTLAYLRNGSTKYFDFVVISSRVTGLHYALKIVKHGSVTVITKAESHESNTNYAQGGASAVLCLFDSVESHMRDRDWMHVSRVCNKITDQMTKFAVLNDLEVRLLHTPPHGVGRLLHVDVGG</sequence>
<comment type="caution">
    <text evidence="3">The sequence shown here is derived from an EMBL/GenBank/DDBJ whole genome shotgun (WGS) entry which is preliminary data.</text>
</comment>
<evidence type="ECO:0000256" key="2">
    <source>
        <dbReference type="ARBA" id="ARBA00022827"/>
    </source>
</evidence>
<dbReference type="InterPro" id="IPR005288">
    <property type="entry name" value="NadB"/>
</dbReference>